<protein>
    <submittedName>
        <fullName evidence="4">WYL domain-containing protein</fullName>
    </submittedName>
</protein>
<dbReference type="InterPro" id="IPR013196">
    <property type="entry name" value="HTH_11"/>
</dbReference>
<accession>A0A1G7HSZ1</accession>
<evidence type="ECO:0000313" key="5">
    <source>
        <dbReference type="Proteomes" id="UP000198994"/>
    </source>
</evidence>
<dbReference type="Pfam" id="PF13280">
    <property type="entry name" value="WYL"/>
    <property type="match status" value="1"/>
</dbReference>
<dbReference type="Gene3D" id="1.10.10.10">
    <property type="entry name" value="Winged helix-like DNA-binding domain superfamily/Winged helix DNA-binding domain"/>
    <property type="match status" value="1"/>
</dbReference>
<sequence>MKKTDRLYALMTRLKDGGVHTAEALAAELGVSQRTIYRDMDTLAASGIAIEGTRGRGYAARASLTLPPLNLTETELEVLHLGLAAVGAGAGDLPELAEAARSLSRKIDALLPEDGTAEPGSFGFAAYPFHEAAQGFRHMPAVRAAIRARQKLRVTLRDTPAPQDLRPLALDYWGRIWTCTAWNETQGDFTTLRLDRITALAPLPGLFVDEPGKRLGDYTATRT</sequence>
<dbReference type="InterPro" id="IPR026881">
    <property type="entry name" value="WYL_dom"/>
</dbReference>
<evidence type="ECO:0000256" key="1">
    <source>
        <dbReference type="ARBA" id="ARBA00023015"/>
    </source>
</evidence>
<dbReference type="InterPro" id="IPR036390">
    <property type="entry name" value="WH_DNA-bd_sf"/>
</dbReference>
<dbReference type="PROSITE" id="PS51000">
    <property type="entry name" value="HTH_DEOR_2"/>
    <property type="match status" value="1"/>
</dbReference>
<dbReference type="Pfam" id="PF08279">
    <property type="entry name" value="HTH_11"/>
    <property type="match status" value="1"/>
</dbReference>
<feature type="domain" description="HTH deoR-type" evidence="3">
    <location>
        <begin position="3"/>
        <end position="58"/>
    </location>
</feature>
<dbReference type="InterPro" id="IPR001034">
    <property type="entry name" value="DeoR_HTH"/>
</dbReference>
<keyword evidence="1" id="KW-0805">Transcription regulation</keyword>
<dbReference type="PANTHER" id="PTHR34580">
    <property type="match status" value="1"/>
</dbReference>
<evidence type="ECO:0000256" key="2">
    <source>
        <dbReference type="ARBA" id="ARBA00023163"/>
    </source>
</evidence>
<dbReference type="EMBL" id="FNAV01000011">
    <property type="protein sequence ID" value="SDF03545.1"/>
    <property type="molecule type" value="Genomic_DNA"/>
</dbReference>
<dbReference type="RefSeq" id="WP_008884175.1">
    <property type="nucleotide sequence ID" value="NZ_FNAV01000011.1"/>
</dbReference>
<dbReference type="Proteomes" id="UP000198994">
    <property type="component" value="Unassembled WGS sequence"/>
</dbReference>
<organism evidence="4 5">
    <name type="scientific">Salipiger thiooxidans</name>
    <dbReference type="NCBI Taxonomy" id="282683"/>
    <lineage>
        <taxon>Bacteria</taxon>
        <taxon>Pseudomonadati</taxon>
        <taxon>Pseudomonadota</taxon>
        <taxon>Alphaproteobacteria</taxon>
        <taxon>Rhodobacterales</taxon>
        <taxon>Roseobacteraceae</taxon>
        <taxon>Salipiger</taxon>
    </lineage>
</organism>
<name>A0A1G7HSZ1_9RHOB</name>
<dbReference type="OrthoDB" id="9807255at2"/>
<keyword evidence="2" id="KW-0804">Transcription</keyword>
<dbReference type="AlphaFoldDB" id="A0A1G7HSZ1"/>
<dbReference type="PANTHER" id="PTHR34580:SF3">
    <property type="entry name" value="PROTEIN PAFB"/>
    <property type="match status" value="1"/>
</dbReference>
<keyword evidence="5" id="KW-1185">Reference proteome</keyword>
<dbReference type="SUPFAM" id="SSF46785">
    <property type="entry name" value="Winged helix' DNA-binding domain"/>
    <property type="match status" value="1"/>
</dbReference>
<dbReference type="InterPro" id="IPR051534">
    <property type="entry name" value="CBASS_pafABC_assoc_protein"/>
</dbReference>
<dbReference type="STRING" id="282683.SAMN04488105_111146"/>
<proteinExistence type="predicted"/>
<reference evidence="5" key="1">
    <citation type="submission" date="2016-10" db="EMBL/GenBank/DDBJ databases">
        <authorList>
            <person name="Varghese N."/>
            <person name="Submissions S."/>
        </authorList>
    </citation>
    <scope>NUCLEOTIDE SEQUENCE [LARGE SCALE GENOMIC DNA]</scope>
    <source>
        <strain evidence="5">DSM 10146</strain>
    </source>
</reference>
<dbReference type="PROSITE" id="PS52050">
    <property type="entry name" value="WYL"/>
    <property type="match status" value="1"/>
</dbReference>
<gene>
    <name evidence="4" type="ORF">SAMN04488105_111146</name>
</gene>
<dbReference type="GO" id="GO:0003700">
    <property type="term" value="F:DNA-binding transcription factor activity"/>
    <property type="evidence" value="ECO:0007669"/>
    <property type="project" value="InterPro"/>
</dbReference>
<evidence type="ECO:0000259" key="3">
    <source>
        <dbReference type="PROSITE" id="PS51000"/>
    </source>
</evidence>
<dbReference type="InterPro" id="IPR036388">
    <property type="entry name" value="WH-like_DNA-bd_sf"/>
</dbReference>
<evidence type="ECO:0000313" key="4">
    <source>
        <dbReference type="EMBL" id="SDF03545.1"/>
    </source>
</evidence>